<name>A0A2H1WCJ1_SPOFR</name>
<protein>
    <submittedName>
        <fullName evidence="1">SFRICE_016496</fullName>
    </submittedName>
</protein>
<organism evidence="1">
    <name type="scientific">Spodoptera frugiperda</name>
    <name type="common">Fall armyworm</name>
    <dbReference type="NCBI Taxonomy" id="7108"/>
    <lineage>
        <taxon>Eukaryota</taxon>
        <taxon>Metazoa</taxon>
        <taxon>Ecdysozoa</taxon>
        <taxon>Arthropoda</taxon>
        <taxon>Hexapoda</taxon>
        <taxon>Insecta</taxon>
        <taxon>Pterygota</taxon>
        <taxon>Neoptera</taxon>
        <taxon>Endopterygota</taxon>
        <taxon>Lepidoptera</taxon>
        <taxon>Glossata</taxon>
        <taxon>Ditrysia</taxon>
        <taxon>Noctuoidea</taxon>
        <taxon>Noctuidae</taxon>
        <taxon>Amphipyrinae</taxon>
        <taxon>Spodoptera</taxon>
    </lineage>
</organism>
<dbReference type="AlphaFoldDB" id="A0A2H1WCJ1"/>
<accession>A0A2H1WCJ1</accession>
<evidence type="ECO:0000313" key="1">
    <source>
        <dbReference type="EMBL" id="SOQ50788.1"/>
    </source>
</evidence>
<sequence>MAYESCCKWQAIAAAHGHLKHQRRYKCVAGLLRIKNSRVVGESEIGKAGFTSVFGEAVCHEVLPVPVVTQSPEDLVWDQAPLSICSRSRDTRDVTLSPMNTCEYIDISII</sequence>
<reference evidence="1" key="1">
    <citation type="submission" date="2016-07" db="EMBL/GenBank/DDBJ databases">
        <authorList>
            <person name="Bretaudeau A."/>
        </authorList>
    </citation>
    <scope>NUCLEOTIDE SEQUENCE</scope>
    <source>
        <strain evidence="1">Rice</strain>
        <tissue evidence="1">Whole body</tissue>
    </source>
</reference>
<proteinExistence type="predicted"/>
<gene>
    <name evidence="1" type="ORF">SFRICE_016496</name>
</gene>
<dbReference type="EMBL" id="ODYU01007745">
    <property type="protein sequence ID" value="SOQ50788.1"/>
    <property type="molecule type" value="Genomic_DNA"/>
</dbReference>